<dbReference type="InterPro" id="IPR051544">
    <property type="entry name" value="TPS_OM_transporter"/>
</dbReference>
<keyword evidence="2" id="KW-0812">Transmembrane</keyword>
<evidence type="ECO:0000313" key="7">
    <source>
        <dbReference type="EMBL" id="KEO55449.1"/>
    </source>
</evidence>
<dbReference type="InterPro" id="IPR005565">
    <property type="entry name" value="Hemolysn_activator_HlyB_C"/>
</dbReference>
<dbReference type="InterPro" id="IPR013686">
    <property type="entry name" value="Polypept-transport_assoc_ShlB"/>
</dbReference>
<dbReference type="AlphaFoldDB" id="A0A074JG12"/>
<feature type="domain" description="Haemolysin activator HlyB C-terminal" evidence="5">
    <location>
        <begin position="183"/>
        <end position="481"/>
    </location>
</feature>
<accession>A0A074JG12</accession>
<dbReference type="RefSeq" id="WP_038073672.1">
    <property type="nucleotide sequence ID" value="NZ_AUND01000002.1"/>
</dbReference>
<name>A0A074JG12_9RHOB</name>
<evidence type="ECO:0008006" key="9">
    <source>
        <dbReference type="Google" id="ProtNLM"/>
    </source>
</evidence>
<proteinExistence type="predicted"/>
<evidence type="ECO:0000313" key="8">
    <source>
        <dbReference type="Proteomes" id="UP000027432"/>
    </source>
</evidence>
<evidence type="ECO:0000256" key="3">
    <source>
        <dbReference type="ARBA" id="ARBA00023237"/>
    </source>
</evidence>
<dbReference type="GO" id="GO:0046819">
    <property type="term" value="P:protein secretion by the type V secretion system"/>
    <property type="evidence" value="ECO:0007669"/>
    <property type="project" value="TreeGrafter"/>
</dbReference>
<dbReference type="GO" id="GO:0098046">
    <property type="term" value="C:type V protein secretion system complex"/>
    <property type="evidence" value="ECO:0007669"/>
    <property type="project" value="TreeGrafter"/>
</dbReference>
<dbReference type="Proteomes" id="UP000027432">
    <property type="component" value="Unassembled WGS sequence"/>
</dbReference>
<evidence type="ECO:0000259" key="6">
    <source>
        <dbReference type="Pfam" id="PF08479"/>
    </source>
</evidence>
<keyword evidence="3" id="KW-0998">Cell outer membrane</keyword>
<dbReference type="PANTHER" id="PTHR34597:SF1">
    <property type="entry name" value="HEME_HEMOPEXIN TRANSPORTER PROTEIN HUXB"/>
    <property type="match status" value="1"/>
</dbReference>
<dbReference type="Gene3D" id="2.40.160.50">
    <property type="entry name" value="membrane protein fhac: a member of the omp85/tpsb transporter family"/>
    <property type="match status" value="1"/>
</dbReference>
<evidence type="ECO:0000256" key="4">
    <source>
        <dbReference type="SAM" id="SignalP"/>
    </source>
</evidence>
<feature type="chain" id="PRO_5001694780" description="POTRA domain-containing protein" evidence="4">
    <location>
        <begin position="29"/>
        <end position="521"/>
    </location>
</feature>
<dbReference type="PANTHER" id="PTHR34597">
    <property type="entry name" value="SLR1661 PROTEIN"/>
    <property type="match status" value="1"/>
</dbReference>
<comment type="caution">
    <text evidence="7">The sequence shown here is derived from an EMBL/GenBank/DDBJ whole genome shotgun (WGS) entry which is preliminary data.</text>
</comment>
<sequence length="521" mass="56524">MKPRLLSLALAGAALFLSPLAMPSQARAQEQPAPQASAVQTFTLTKVVFDQSSYLTPEQLQEVAARYTGRAISFADLQAMIAEIKRLYLTQGVPTAEPILPPQEIRNGVLHVALIEAKIESVRIDGFPRTHPTFLNDRITVTPGQKPDFDQISRELRVFDLSYDIQPSLKFSPGTEPGTTIATIYGEPPKRLAATLSLDNYGRPETGRERASVFLRWSNVSGVRDALSFQAQKSKGAYALSLGYSRPIGMRGGVITGAISRSNSSIIGGEFTPVQITSDSTEFTINYRQPFKIRPDRYFTFEAGVDAGRDRSKAGTLGFSDITLREIYAVGRFYRQWPRTQVSFGVGARIGRADAKGTSETEGSYQLLYGDASLTTRLGERLQFDATATYQIAPGQNLPVSRLITAGGAGSVRGYPSEVRGGDSGFVLNLQLSRAQPWSLMDGKLNVRPFAFIDAAVIVPYRQSGGFDSSQDVLASAGVGAAVMLKEKTAMLASVGVPLKETLGFTDVGKPTVYVGLDYKF</sequence>
<gene>
    <name evidence="7" type="ORF">TP2_15525</name>
</gene>
<dbReference type="GO" id="GO:0008320">
    <property type="term" value="F:protein transmembrane transporter activity"/>
    <property type="evidence" value="ECO:0007669"/>
    <property type="project" value="TreeGrafter"/>
</dbReference>
<reference evidence="7 8" key="1">
    <citation type="submission" date="2013-07" db="EMBL/GenBank/DDBJ databases">
        <title>Thioclava pacifica DSM 10166 Genome Sequencing.</title>
        <authorList>
            <person name="Lai Q."/>
            <person name="Shao Z."/>
        </authorList>
    </citation>
    <scope>NUCLEOTIDE SEQUENCE [LARGE SCALE GENOMIC DNA]</scope>
    <source>
        <strain evidence="7 8">DSM 10166</strain>
    </source>
</reference>
<evidence type="ECO:0000259" key="5">
    <source>
        <dbReference type="Pfam" id="PF03865"/>
    </source>
</evidence>
<dbReference type="Pfam" id="PF08479">
    <property type="entry name" value="POTRA_2"/>
    <property type="match status" value="1"/>
</dbReference>
<evidence type="ECO:0000256" key="1">
    <source>
        <dbReference type="ARBA" id="ARBA00022452"/>
    </source>
</evidence>
<organism evidence="7 8">
    <name type="scientific">Thioclava pacifica DSM 10166</name>
    <dbReference type="NCBI Taxonomy" id="1353537"/>
    <lineage>
        <taxon>Bacteria</taxon>
        <taxon>Pseudomonadati</taxon>
        <taxon>Pseudomonadota</taxon>
        <taxon>Alphaproteobacteria</taxon>
        <taxon>Rhodobacterales</taxon>
        <taxon>Paracoccaceae</taxon>
        <taxon>Thioclava</taxon>
    </lineage>
</organism>
<evidence type="ECO:0000256" key="2">
    <source>
        <dbReference type="ARBA" id="ARBA00022692"/>
    </source>
</evidence>
<feature type="signal peptide" evidence="4">
    <location>
        <begin position="1"/>
        <end position="28"/>
    </location>
</feature>
<feature type="domain" description="Polypeptide-transport-associated ShlB-type" evidence="6">
    <location>
        <begin position="42"/>
        <end position="116"/>
    </location>
</feature>
<dbReference type="OrthoDB" id="7439045at2"/>
<keyword evidence="8" id="KW-1185">Reference proteome</keyword>
<dbReference type="STRING" id="1353537.TP2_15525"/>
<dbReference type="Pfam" id="PF03865">
    <property type="entry name" value="ShlB"/>
    <property type="match status" value="1"/>
</dbReference>
<keyword evidence="4" id="KW-0732">Signal</keyword>
<protein>
    <recommendedName>
        <fullName evidence="9">POTRA domain-containing protein</fullName>
    </recommendedName>
</protein>
<keyword evidence="1" id="KW-0472">Membrane</keyword>
<keyword evidence="1" id="KW-1134">Transmembrane beta strand</keyword>
<dbReference type="eggNOG" id="COG2831">
    <property type="taxonomic scope" value="Bacteria"/>
</dbReference>
<dbReference type="EMBL" id="AUND01000002">
    <property type="protein sequence ID" value="KEO55449.1"/>
    <property type="molecule type" value="Genomic_DNA"/>
</dbReference>
<dbReference type="Gene3D" id="3.10.20.310">
    <property type="entry name" value="membrane protein fhac"/>
    <property type="match status" value="1"/>
</dbReference>